<dbReference type="Proteomes" id="UP001378960">
    <property type="component" value="Unassembled WGS sequence"/>
</dbReference>
<dbReference type="EMBL" id="BTGB01000001">
    <property type="protein sequence ID" value="GMM43960.1"/>
    <property type="molecule type" value="Genomic_DNA"/>
</dbReference>
<keyword evidence="5 6" id="KW-0472">Membrane</keyword>
<evidence type="ECO:0000256" key="1">
    <source>
        <dbReference type="ARBA" id="ARBA00004477"/>
    </source>
</evidence>
<dbReference type="GO" id="GO:0005789">
    <property type="term" value="C:endoplasmic reticulum membrane"/>
    <property type="evidence" value="ECO:0007669"/>
    <property type="project" value="UniProtKB-SubCell"/>
</dbReference>
<keyword evidence="9" id="KW-1185">Reference proteome</keyword>
<dbReference type="Pfam" id="PF02453">
    <property type="entry name" value="Reticulon"/>
    <property type="match status" value="1"/>
</dbReference>
<gene>
    <name evidence="8" type="ORF">DAPK24_005350</name>
</gene>
<evidence type="ECO:0000313" key="8">
    <source>
        <dbReference type="EMBL" id="GMM43960.1"/>
    </source>
</evidence>
<comment type="caution">
    <text evidence="8">The sequence shown here is derived from an EMBL/GenBank/DDBJ whole genome shotgun (WGS) entry which is preliminary data.</text>
</comment>
<name>A0AAV5QXS0_PICKL</name>
<feature type="domain" description="Reticulon" evidence="7">
    <location>
        <begin position="23"/>
        <end position="217"/>
    </location>
</feature>
<accession>A0AAV5QXS0</accession>
<keyword evidence="2 6" id="KW-0812">Transmembrane</keyword>
<comment type="subcellular location">
    <subcellularLocation>
        <location evidence="1 6">Endoplasmic reticulum membrane</location>
        <topology evidence="1 6">Multi-pass membrane protein</topology>
    </subcellularLocation>
</comment>
<organism evidence="8 9">
    <name type="scientific">Pichia kluyveri</name>
    <name type="common">Yeast</name>
    <dbReference type="NCBI Taxonomy" id="36015"/>
    <lineage>
        <taxon>Eukaryota</taxon>
        <taxon>Fungi</taxon>
        <taxon>Dikarya</taxon>
        <taxon>Ascomycota</taxon>
        <taxon>Saccharomycotina</taxon>
        <taxon>Pichiomycetes</taxon>
        <taxon>Pichiales</taxon>
        <taxon>Pichiaceae</taxon>
        <taxon>Pichia</taxon>
    </lineage>
</organism>
<sequence length="308" mass="34173">MSSCKSSNSSNKCCGGACLTKNSCNLLTWENPKNSAIVLSSILSSLLLIKYVNLLALFFRLSTFILLFSGLAEYLGKSITGTGLITKIKSSYPKFNNKNFIGDFAEFYAPHAVTILKKFEINIKNLYTSVNIENTIKSGVLSYLIYKITNIFSIWTLCFISTIISFTAPKIYLLNKEIIDKTILDLFELLKVKFNKLSNSINESYGPHIDAAKKKITPIIKLIESKLPIRTAGSTVNEPIIESSSTKSTTTSSNIIDESSNIKKVNQSINETEVDFNALGEQLKQDAINATKEADVFTREKVDAPEKL</sequence>
<protein>
    <recommendedName>
        <fullName evidence="6">Reticulon-like protein</fullName>
    </recommendedName>
</protein>
<feature type="transmembrane region" description="Helical" evidence="6">
    <location>
        <begin position="36"/>
        <end position="59"/>
    </location>
</feature>
<evidence type="ECO:0000259" key="7">
    <source>
        <dbReference type="PROSITE" id="PS50845"/>
    </source>
</evidence>
<keyword evidence="3 6" id="KW-0256">Endoplasmic reticulum</keyword>
<dbReference type="InterPro" id="IPR003388">
    <property type="entry name" value="Reticulon"/>
</dbReference>
<dbReference type="PROSITE" id="PS50845">
    <property type="entry name" value="RETICULON"/>
    <property type="match status" value="1"/>
</dbReference>
<evidence type="ECO:0000256" key="2">
    <source>
        <dbReference type="ARBA" id="ARBA00022692"/>
    </source>
</evidence>
<evidence type="ECO:0000256" key="4">
    <source>
        <dbReference type="ARBA" id="ARBA00022989"/>
    </source>
</evidence>
<evidence type="ECO:0000256" key="3">
    <source>
        <dbReference type="ARBA" id="ARBA00022824"/>
    </source>
</evidence>
<feature type="transmembrane region" description="Helical" evidence="6">
    <location>
        <begin position="144"/>
        <end position="166"/>
    </location>
</feature>
<keyword evidence="4 6" id="KW-1133">Transmembrane helix</keyword>
<evidence type="ECO:0000313" key="9">
    <source>
        <dbReference type="Proteomes" id="UP001378960"/>
    </source>
</evidence>
<dbReference type="AlphaFoldDB" id="A0AAV5QXS0"/>
<proteinExistence type="predicted"/>
<reference evidence="8 9" key="1">
    <citation type="journal article" date="2023" name="Elife">
        <title>Identification of key yeast species and microbe-microbe interactions impacting larval growth of Drosophila in the wild.</title>
        <authorList>
            <person name="Mure A."/>
            <person name="Sugiura Y."/>
            <person name="Maeda R."/>
            <person name="Honda K."/>
            <person name="Sakurai N."/>
            <person name="Takahashi Y."/>
            <person name="Watada M."/>
            <person name="Katoh T."/>
            <person name="Gotoh A."/>
            <person name="Gotoh Y."/>
            <person name="Taniguchi I."/>
            <person name="Nakamura K."/>
            <person name="Hayashi T."/>
            <person name="Katayama T."/>
            <person name="Uemura T."/>
            <person name="Hattori Y."/>
        </authorList>
    </citation>
    <scope>NUCLEOTIDE SEQUENCE [LARGE SCALE GENOMIC DNA]</scope>
    <source>
        <strain evidence="8 9">PK-24</strain>
    </source>
</reference>
<evidence type="ECO:0000256" key="5">
    <source>
        <dbReference type="ARBA" id="ARBA00023136"/>
    </source>
</evidence>
<evidence type="ECO:0000256" key="6">
    <source>
        <dbReference type="RuleBase" id="RU363132"/>
    </source>
</evidence>